<proteinExistence type="predicted"/>
<name>A0A9N9QKN4_9CUCU</name>
<accession>A0A9N9QKN4</accession>
<reference evidence="1" key="1">
    <citation type="submission" date="2022-01" db="EMBL/GenBank/DDBJ databases">
        <authorList>
            <person name="King R."/>
        </authorList>
    </citation>
    <scope>NUCLEOTIDE SEQUENCE</scope>
</reference>
<gene>
    <name evidence="1" type="ORF">CEUTPL_LOCUS9811</name>
</gene>
<evidence type="ECO:0000313" key="2">
    <source>
        <dbReference type="Proteomes" id="UP001152799"/>
    </source>
</evidence>
<dbReference type="OrthoDB" id="6808986at2759"/>
<keyword evidence="2" id="KW-1185">Reference proteome</keyword>
<dbReference type="AlphaFoldDB" id="A0A9N9QKN4"/>
<sequence>MAHSVKRGCNITENQKRWLVEFAKEHPDIIAGKQIANLTLKKMQQSWEKTWHDLRARTKSKIAKQRNYQTGTGGGPAKEEMLDNIGEGVVEVIQVVSVEGHDVPESQVAFNFGETETDEGKLVATAEICHENAPIIVNLRAEHPADQQAANEHPAEQPQVVFDFYDFTKAANTSVNVVPTSSNEKILTPQTRKGPIHNHKCPKKKDGLINSTIAAAAYKESLDRKLQQKSDYYSEKVSLLREQNDIRRLHVEALNTIAHHLSSSSELKE</sequence>
<evidence type="ECO:0000313" key="1">
    <source>
        <dbReference type="EMBL" id="CAG9769298.1"/>
    </source>
</evidence>
<dbReference type="Proteomes" id="UP001152799">
    <property type="component" value="Chromosome 5"/>
</dbReference>
<dbReference type="EMBL" id="OU892281">
    <property type="protein sequence ID" value="CAG9769298.1"/>
    <property type="molecule type" value="Genomic_DNA"/>
</dbReference>
<protein>
    <submittedName>
        <fullName evidence="1">Uncharacterized protein</fullName>
    </submittedName>
</protein>
<organism evidence="1 2">
    <name type="scientific">Ceutorhynchus assimilis</name>
    <name type="common">cabbage seed weevil</name>
    <dbReference type="NCBI Taxonomy" id="467358"/>
    <lineage>
        <taxon>Eukaryota</taxon>
        <taxon>Metazoa</taxon>
        <taxon>Ecdysozoa</taxon>
        <taxon>Arthropoda</taxon>
        <taxon>Hexapoda</taxon>
        <taxon>Insecta</taxon>
        <taxon>Pterygota</taxon>
        <taxon>Neoptera</taxon>
        <taxon>Endopterygota</taxon>
        <taxon>Coleoptera</taxon>
        <taxon>Polyphaga</taxon>
        <taxon>Cucujiformia</taxon>
        <taxon>Curculionidae</taxon>
        <taxon>Ceutorhynchinae</taxon>
        <taxon>Ceutorhynchus</taxon>
    </lineage>
</organism>